<dbReference type="EMBL" id="BQNJ01000002">
    <property type="protein sequence ID" value="GKH02408.1"/>
    <property type="molecule type" value="Genomic_DNA"/>
</dbReference>
<reference evidence="2" key="1">
    <citation type="submission" date="2022-01" db="EMBL/GenBank/DDBJ databases">
        <title>Novel bile acid biosynthetic pathways are enriched in the microbiome of centenarians.</title>
        <authorList>
            <person name="Sato Y."/>
            <person name="Atarashi K."/>
            <person name="Plichta R.D."/>
            <person name="Arai Y."/>
            <person name="Sasajima S."/>
            <person name="Kearney M.S."/>
            <person name="Suda W."/>
            <person name="Takeshita K."/>
            <person name="Sasaki T."/>
            <person name="Okamoto S."/>
            <person name="Skelly N.A."/>
            <person name="Okamura Y."/>
            <person name="Vlamakis H."/>
            <person name="Li Y."/>
            <person name="Tanoue T."/>
            <person name="Takei H."/>
            <person name="Nittono H."/>
            <person name="Narushima S."/>
            <person name="Irie J."/>
            <person name="Itoh H."/>
            <person name="Moriya K."/>
            <person name="Sugiura Y."/>
            <person name="Suematsu M."/>
            <person name="Moritoki N."/>
            <person name="Shibata S."/>
            <person name="Littman R.D."/>
            <person name="Fischbach A.M."/>
            <person name="Uwamino Y."/>
            <person name="Inoue T."/>
            <person name="Honda A."/>
            <person name="Hattori M."/>
            <person name="Murai T."/>
            <person name="Xavier J.R."/>
            <person name="Hirose N."/>
            <person name="Honda K."/>
        </authorList>
    </citation>
    <scope>NUCLEOTIDE SEQUENCE</scope>
    <source>
        <strain evidence="2">CE91-St55</strain>
    </source>
</reference>
<keyword evidence="1" id="KW-0812">Transmembrane</keyword>
<comment type="caution">
    <text evidence="2">The sequence shown here is derived from an EMBL/GenBank/DDBJ whole genome shotgun (WGS) entry which is preliminary data.</text>
</comment>
<keyword evidence="1" id="KW-1133">Transmembrane helix</keyword>
<dbReference type="AlphaFoldDB" id="A0AA37N4I6"/>
<feature type="transmembrane region" description="Helical" evidence="1">
    <location>
        <begin position="6"/>
        <end position="26"/>
    </location>
</feature>
<dbReference type="RefSeq" id="WP_244052882.1">
    <property type="nucleotide sequence ID" value="NZ_BQNJ01000002.1"/>
</dbReference>
<protein>
    <submittedName>
        <fullName evidence="2">Uncharacterized protein</fullName>
    </submittedName>
</protein>
<gene>
    <name evidence="2" type="ORF">CE91St55_43890</name>
</gene>
<proteinExistence type="predicted"/>
<keyword evidence="1" id="KW-0472">Membrane</keyword>
<evidence type="ECO:0000313" key="2">
    <source>
        <dbReference type="EMBL" id="GKH02408.1"/>
    </source>
</evidence>
<dbReference type="Proteomes" id="UP001055091">
    <property type="component" value="Unassembled WGS sequence"/>
</dbReference>
<evidence type="ECO:0000256" key="1">
    <source>
        <dbReference type="SAM" id="Phobius"/>
    </source>
</evidence>
<evidence type="ECO:0000313" key="3">
    <source>
        <dbReference type="Proteomes" id="UP001055091"/>
    </source>
</evidence>
<accession>A0AA37N4I6</accession>
<name>A0AA37N4I6_9FIRM</name>
<sequence length="45" mass="4899">MKCVMGVIACIVGLVSLIGLIVLKAVRSSATYMDDSFRWGGRDEH</sequence>
<organism evidence="2 3">
    <name type="scientific">Hungatella hathewayi</name>
    <dbReference type="NCBI Taxonomy" id="154046"/>
    <lineage>
        <taxon>Bacteria</taxon>
        <taxon>Bacillati</taxon>
        <taxon>Bacillota</taxon>
        <taxon>Clostridia</taxon>
        <taxon>Lachnospirales</taxon>
        <taxon>Lachnospiraceae</taxon>
        <taxon>Hungatella</taxon>
    </lineage>
</organism>